<keyword evidence="2" id="KW-1185">Reference proteome</keyword>
<dbReference type="Gene3D" id="3.50.4.10">
    <property type="entry name" value="Hepatocyte Growth Factor"/>
    <property type="match status" value="1"/>
</dbReference>
<dbReference type="InterPro" id="IPR016186">
    <property type="entry name" value="C-type_lectin-like/link_sf"/>
</dbReference>
<dbReference type="EMBL" id="CAIIXF020000001">
    <property type="protein sequence ID" value="CAH1774018.1"/>
    <property type="molecule type" value="Genomic_DNA"/>
</dbReference>
<gene>
    <name evidence="1" type="ORF">OFUS_LOCUS1542</name>
</gene>
<sequence length="270" mass="30054">MEKVFVIMLLGSFTSFVMCCVSSFAGDNCQYEYKAYNNDDDMDRNIAETKCATQFGGVLAKVNSAVDSATLRNILASYGDEKVWIGAQRDSGGNWYWHNDGSPITWTNWDSVPDGSEDCVYVMADSMDWINKNCDEEAPVVACMIVHESTTEQTTIQTTVQTTEQTTVQTTEMTTIPQPCDTPQLGKMTYALKIDKKTVNDLSNAIGGEFVARSKLECATKCFELTKCICRAFVFNKSDKKCTLLESKIPLSNFVVDANGLSYYELDNVK</sequence>
<dbReference type="PROSITE" id="PS00615">
    <property type="entry name" value="C_TYPE_LECTIN_1"/>
    <property type="match status" value="1"/>
</dbReference>
<accession>A0A8J1XZP0</accession>
<dbReference type="InterPro" id="IPR001304">
    <property type="entry name" value="C-type_lectin-like"/>
</dbReference>
<dbReference type="CDD" id="cd00037">
    <property type="entry name" value="CLECT"/>
    <property type="match status" value="1"/>
</dbReference>
<dbReference type="PROSITE" id="PS50041">
    <property type="entry name" value="C_TYPE_LECTIN_2"/>
    <property type="match status" value="1"/>
</dbReference>
<name>A0A8J1XZP0_OWEFU</name>
<dbReference type="Pfam" id="PF00059">
    <property type="entry name" value="Lectin_C"/>
    <property type="match status" value="1"/>
</dbReference>
<dbReference type="SUPFAM" id="SSF57414">
    <property type="entry name" value="Hairpin loop containing domain-like"/>
    <property type="match status" value="1"/>
</dbReference>
<comment type="caution">
    <text evidence="1">The sequence shown here is derived from an EMBL/GenBank/DDBJ whole genome shotgun (WGS) entry which is preliminary data.</text>
</comment>
<dbReference type="AlphaFoldDB" id="A0A8J1XZP0"/>
<protein>
    <submittedName>
        <fullName evidence="1">Uncharacterized protein</fullName>
    </submittedName>
</protein>
<evidence type="ECO:0000313" key="1">
    <source>
        <dbReference type="EMBL" id="CAH1774018.1"/>
    </source>
</evidence>
<dbReference type="InterPro" id="IPR003609">
    <property type="entry name" value="Pan_app"/>
</dbReference>
<reference evidence="1" key="1">
    <citation type="submission" date="2022-03" db="EMBL/GenBank/DDBJ databases">
        <authorList>
            <person name="Martin C."/>
        </authorList>
    </citation>
    <scope>NUCLEOTIDE SEQUENCE</scope>
</reference>
<evidence type="ECO:0000313" key="2">
    <source>
        <dbReference type="Proteomes" id="UP000749559"/>
    </source>
</evidence>
<dbReference type="SMART" id="SM00034">
    <property type="entry name" value="CLECT"/>
    <property type="match status" value="1"/>
</dbReference>
<dbReference type="PROSITE" id="PS50948">
    <property type="entry name" value="PAN"/>
    <property type="match status" value="1"/>
</dbReference>
<dbReference type="InterPro" id="IPR018378">
    <property type="entry name" value="C-type_lectin_CS"/>
</dbReference>
<dbReference type="Proteomes" id="UP000749559">
    <property type="component" value="Unassembled WGS sequence"/>
</dbReference>
<dbReference type="InterPro" id="IPR016187">
    <property type="entry name" value="CTDL_fold"/>
</dbReference>
<dbReference type="Gene3D" id="3.10.100.10">
    <property type="entry name" value="Mannose-Binding Protein A, subunit A"/>
    <property type="match status" value="1"/>
</dbReference>
<proteinExistence type="predicted"/>
<dbReference type="Pfam" id="PF00024">
    <property type="entry name" value="PAN_1"/>
    <property type="match status" value="1"/>
</dbReference>
<dbReference type="SUPFAM" id="SSF56436">
    <property type="entry name" value="C-type lectin-like"/>
    <property type="match status" value="1"/>
</dbReference>
<organism evidence="1 2">
    <name type="scientific">Owenia fusiformis</name>
    <name type="common">Polychaete worm</name>
    <dbReference type="NCBI Taxonomy" id="6347"/>
    <lineage>
        <taxon>Eukaryota</taxon>
        <taxon>Metazoa</taxon>
        <taxon>Spiralia</taxon>
        <taxon>Lophotrochozoa</taxon>
        <taxon>Annelida</taxon>
        <taxon>Polychaeta</taxon>
        <taxon>Sedentaria</taxon>
        <taxon>Canalipalpata</taxon>
        <taxon>Sabellida</taxon>
        <taxon>Oweniida</taxon>
        <taxon>Oweniidae</taxon>
        <taxon>Owenia</taxon>
    </lineage>
</organism>